<dbReference type="SUPFAM" id="SSF75304">
    <property type="entry name" value="Amidase signature (AS) enzymes"/>
    <property type="match status" value="1"/>
</dbReference>
<dbReference type="PANTHER" id="PTHR11895:SF7">
    <property type="entry name" value="GLUTAMYL-TRNA(GLN) AMIDOTRANSFERASE SUBUNIT A, MITOCHONDRIAL"/>
    <property type="match status" value="1"/>
</dbReference>
<gene>
    <name evidence="2" type="ORF">MNBD_ACTINO02-734</name>
</gene>
<accession>A0A3B0RTQ6</accession>
<proteinExistence type="predicted"/>
<keyword evidence="2" id="KW-0808">Transferase</keyword>
<evidence type="ECO:0000313" key="2">
    <source>
        <dbReference type="EMBL" id="VAV96810.1"/>
    </source>
</evidence>
<reference evidence="2" key="1">
    <citation type="submission" date="2018-06" db="EMBL/GenBank/DDBJ databases">
        <authorList>
            <person name="Zhirakovskaya E."/>
        </authorList>
    </citation>
    <scope>NUCLEOTIDE SEQUENCE</scope>
</reference>
<sequence length="365" mass="38864">LAELIRAGDITASELTETAIETIRDRNPAINAVIDTYFDRARDILASRTLPPGPFHGVPFLFKDLQAEAAMPVTYGSVFFRDFVAPAGDVIGRRMREAGFSVLGRSASPEFGLLPITESRLHGPTRNPWDLTRSPGGSSGGAAAAVAAGMIPMAHGGDGGGSLRIPASACGLFALKPSRGTMPRQPNSLADRIAIDGCVSRSVRDTAAFLDAIGGPTLGDLWRVPNNGPTLTSALQTEVRPLRIAVRSTDHMGRPVHPACRDMIASVVALLENLGHSVVEESPPLDGAAMEVAFLTLWAAFPATAFRTILDEAGEIKRTVRLLRKPLGDYRTMQVLGRVVAKGTGLPAFEPFTWGLIQRARKLSA</sequence>
<name>A0A3B0RTQ6_9ZZZZ</name>
<dbReference type="InterPro" id="IPR036928">
    <property type="entry name" value="AS_sf"/>
</dbReference>
<evidence type="ECO:0000259" key="1">
    <source>
        <dbReference type="Pfam" id="PF01425"/>
    </source>
</evidence>
<dbReference type="Pfam" id="PF01425">
    <property type="entry name" value="Amidase"/>
    <property type="match status" value="1"/>
</dbReference>
<dbReference type="GO" id="GO:0050567">
    <property type="term" value="F:glutaminyl-tRNA synthase (glutamine-hydrolyzing) activity"/>
    <property type="evidence" value="ECO:0007669"/>
    <property type="project" value="UniProtKB-EC"/>
</dbReference>
<protein>
    <submittedName>
        <fullName evidence="2">Aspartyl-tRNA(Asn) amidotransferase subunit A @ Glutamyl-tRNA(Gln) amidotransferase subunit A</fullName>
        <ecNumber evidence="2">6.3.5.6</ecNumber>
        <ecNumber evidence="2">6.3.5.7</ecNumber>
    </submittedName>
</protein>
<dbReference type="GO" id="GO:0016740">
    <property type="term" value="F:transferase activity"/>
    <property type="evidence" value="ECO:0007669"/>
    <property type="project" value="UniProtKB-KW"/>
</dbReference>
<dbReference type="EMBL" id="UOEK01000106">
    <property type="protein sequence ID" value="VAV96810.1"/>
    <property type="molecule type" value="Genomic_DNA"/>
</dbReference>
<dbReference type="EC" id="6.3.5.6" evidence="2"/>
<dbReference type="Gene3D" id="3.90.1300.10">
    <property type="entry name" value="Amidase signature (AS) domain"/>
    <property type="match status" value="1"/>
</dbReference>
<dbReference type="InterPro" id="IPR020556">
    <property type="entry name" value="Amidase_CS"/>
</dbReference>
<dbReference type="EC" id="6.3.5.7" evidence="2"/>
<keyword evidence="2" id="KW-0436">Ligase</keyword>
<feature type="non-terminal residue" evidence="2">
    <location>
        <position position="365"/>
    </location>
</feature>
<dbReference type="InterPro" id="IPR023631">
    <property type="entry name" value="Amidase_dom"/>
</dbReference>
<feature type="non-terminal residue" evidence="2">
    <location>
        <position position="1"/>
    </location>
</feature>
<dbReference type="GO" id="GO:0050566">
    <property type="term" value="F:asparaginyl-tRNA synthase (glutamine-hydrolyzing) activity"/>
    <property type="evidence" value="ECO:0007669"/>
    <property type="project" value="UniProtKB-EC"/>
</dbReference>
<dbReference type="PANTHER" id="PTHR11895">
    <property type="entry name" value="TRANSAMIDASE"/>
    <property type="match status" value="1"/>
</dbReference>
<dbReference type="AlphaFoldDB" id="A0A3B0RTQ6"/>
<organism evidence="2">
    <name type="scientific">hydrothermal vent metagenome</name>
    <dbReference type="NCBI Taxonomy" id="652676"/>
    <lineage>
        <taxon>unclassified sequences</taxon>
        <taxon>metagenomes</taxon>
        <taxon>ecological metagenomes</taxon>
    </lineage>
</organism>
<feature type="domain" description="Amidase" evidence="1">
    <location>
        <begin position="14"/>
        <end position="308"/>
    </location>
</feature>
<dbReference type="PROSITE" id="PS00571">
    <property type="entry name" value="AMIDASES"/>
    <property type="match status" value="1"/>
</dbReference>
<dbReference type="InterPro" id="IPR000120">
    <property type="entry name" value="Amidase"/>
</dbReference>